<evidence type="ECO:0000256" key="2">
    <source>
        <dbReference type="ARBA" id="ARBA00022692"/>
    </source>
</evidence>
<proteinExistence type="predicted"/>
<keyword evidence="4 5" id="KW-0472">Membrane</keyword>
<evidence type="ECO:0000256" key="5">
    <source>
        <dbReference type="SAM" id="Phobius"/>
    </source>
</evidence>
<comment type="subcellular location">
    <subcellularLocation>
        <location evidence="1">Membrane</location>
        <topology evidence="1">Multi-pass membrane protein</topology>
    </subcellularLocation>
</comment>
<keyword evidence="2 5" id="KW-0812">Transmembrane</keyword>
<evidence type="ECO:0000313" key="7">
    <source>
        <dbReference type="EMBL" id="KAE8758757.1"/>
    </source>
</evidence>
<comment type="caution">
    <text evidence="7">The sequence shown here is derived from an EMBL/GenBank/DDBJ whole genome shotgun (WGS) entry which is preliminary data.</text>
</comment>
<feature type="transmembrane region" description="Helical" evidence="5">
    <location>
        <begin position="72"/>
        <end position="93"/>
    </location>
</feature>
<evidence type="ECO:0000313" key="8">
    <source>
        <dbReference type="Proteomes" id="UP000463700"/>
    </source>
</evidence>
<evidence type="ECO:0000259" key="6">
    <source>
        <dbReference type="Pfam" id="PF07298"/>
    </source>
</evidence>
<name>A0A6N6WDP1_9BURK</name>
<feature type="transmembrane region" description="Helical" evidence="5">
    <location>
        <begin position="197"/>
        <end position="217"/>
    </location>
</feature>
<feature type="transmembrane region" description="Helical" evidence="5">
    <location>
        <begin position="38"/>
        <end position="60"/>
    </location>
</feature>
<feature type="domain" description="NnrU" evidence="6">
    <location>
        <begin position="8"/>
        <end position="222"/>
    </location>
</feature>
<dbReference type="GO" id="GO:0016020">
    <property type="term" value="C:membrane"/>
    <property type="evidence" value="ECO:0007669"/>
    <property type="project" value="UniProtKB-SubCell"/>
</dbReference>
<feature type="transmembrane region" description="Helical" evidence="5">
    <location>
        <begin position="126"/>
        <end position="159"/>
    </location>
</feature>
<dbReference type="EMBL" id="VOSW01000029">
    <property type="protein sequence ID" value="KAE8758757.1"/>
    <property type="molecule type" value="Genomic_DNA"/>
</dbReference>
<accession>A0A6N6WDP1</accession>
<reference evidence="7 8" key="1">
    <citation type="journal article" date="2020" name="Int. J. Syst. Evol. Microbiol.">
        <title>Paraburkholderia madseniana sp. nov., a phenolic acid-degrading bacterium isolated from acidic forest soil.</title>
        <authorList>
            <person name="Wilhelm R.C."/>
            <person name="Murphy S.J.L."/>
            <person name="Feriancek N.M."/>
            <person name="Karasz D.C."/>
            <person name="DeRito C.M."/>
            <person name="Newman J.D."/>
            <person name="Buckley D.H."/>
        </authorList>
    </citation>
    <scope>NUCLEOTIDE SEQUENCE [LARGE SCALE GENOMIC DNA]</scope>
    <source>
        <strain evidence="7 8">RP11</strain>
    </source>
</reference>
<sequence>MGSTSAVAAAAVAFVGSHFVLSHPLRRRLVGAIGETGFLGVYSLVAFVTLGWLIAAYLKAPLTAPLWPVGDGLWALATVVMLIASILLMGSLIRNPALPTGGRPASCPEAALGVYAVTRHPMLWSFVLWGLCHVAVFPVAKNIIVAAAIGVLALVGAALQDRKKEQLQPDLWPEWESKTSYLPFAAIAAGRARLGGFGLHALLGGLVVWLVATWAHMPLTGWAAGVWRWL</sequence>
<dbReference type="Proteomes" id="UP000463700">
    <property type="component" value="Unassembled WGS sequence"/>
</dbReference>
<dbReference type="Pfam" id="PF07298">
    <property type="entry name" value="NnrU"/>
    <property type="match status" value="1"/>
</dbReference>
<dbReference type="RefSeq" id="WP_154560781.1">
    <property type="nucleotide sequence ID" value="NZ_JAMXWG010000022.1"/>
</dbReference>
<dbReference type="OrthoDB" id="5293641at2"/>
<protein>
    <submittedName>
        <fullName evidence="7">MFS transporter</fullName>
    </submittedName>
</protein>
<organism evidence="7 8">
    <name type="scientific">Paraburkholderia madseniana</name>
    <dbReference type="NCBI Taxonomy" id="2599607"/>
    <lineage>
        <taxon>Bacteria</taxon>
        <taxon>Pseudomonadati</taxon>
        <taxon>Pseudomonadota</taxon>
        <taxon>Betaproteobacteria</taxon>
        <taxon>Burkholderiales</taxon>
        <taxon>Burkholderiaceae</taxon>
        <taxon>Paraburkholderia</taxon>
    </lineage>
</organism>
<gene>
    <name evidence="7" type="ORF">FSO04_16975</name>
</gene>
<evidence type="ECO:0000256" key="1">
    <source>
        <dbReference type="ARBA" id="ARBA00004141"/>
    </source>
</evidence>
<evidence type="ECO:0000256" key="4">
    <source>
        <dbReference type="ARBA" id="ARBA00023136"/>
    </source>
</evidence>
<evidence type="ECO:0000256" key="3">
    <source>
        <dbReference type="ARBA" id="ARBA00022989"/>
    </source>
</evidence>
<dbReference type="InterPro" id="IPR009915">
    <property type="entry name" value="NnrU_dom"/>
</dbReference>
<keyword evidence="3 5" id="KW-1133">Transmembrane helix</keyword>
<dbReference type="AlphaFoldDB" id="A0A6N6WDP1"/>